<evidence type="ECO:0000313" key="1">
    <source>
        <dbReference type="EMBL" id="KKN00072.1"/>
    </source>
</evidence>
<reference evidence="1" key="1">
    <citation type="journal article" date="2015" name="Nature">
        <title>Complex archaea that bridge the gap between prokaryotes and eukaryotes.</title>
        <authorList>
            <person name="Spang A."/>
            <person name="Saw J.H."/>
            <person name="Jorgensen S.L."/>
            <person name="Zaremba-Niedzwiedzka K."/>
            <person name="Martijn J."/>
            <person name="Lind A.E."/>
            <person name="van Eijk R."/>
            <person name="Schleper C."/>
            <person name="Guy L."/>
            <person name="Ettema T.J."/>
        </authorList>
    </citation>
    <scope>NUCLEOTIDE SEQUENCE</scope>
</reference>
<sequence length="246" mass="27494">MAALGLPCNHEKILRPLASVVDMAKWPKLNEGESSWMAWSVLPLMVAYDVPVLHTIRNPWKVIDSLTNRNQILNPLVLGDSALQSVRELINLLLPDLFDREQRVDRAAALVVAWNQLIADRLPNRILVPVDKLNAYRLGDVLYQMGVSRSRDEIQTALDEVSTKTNSGYTVDSVPGVSDPNVAKWLAQYAVEQNCCRVSTRKIRDVAASQTPEELAEAMDPELLDQVNQYASRHGYPTVEVPQLVS</sequence>
<name>A0A0F9ML65_9ZZZZ</name>
<comment type="caution">
    <text evidence="1">The sequence shown here is derived from an EMBL/GenBank/DDBJ whole genome shotgun (WGS) entry which is preliminary data.</text>
</comment>
<protein>
    <submittedName>
        <fullName evidence="1">Uncharacterized protein</fullName>
    </submittedName>
</protein>
<organism evidence="1">
    <name type="scientific">marine sediment metagenome</name>
    <dbReference type="NCBI Taxonomy" id="412755"/>
    <lineage>
        <taxon>unclassified sequences</taxon>
        <taxon>metagenomes</taxon>
        <taxon>ecological metagenomes</taxon>
    </lineage>
</organism>
<gene>
    <name evidence="1" type="ORF">LCGC14_1141540</name>
</gene>
<accession>A0A0F9ML65</accession>
<dbReference type="AlphaFoldDB" id="A0A0F9ML65"/>
<dbReference type="EMBL" id="LAZR01005420">
    <property type="protein sequence ID" value="KKN00072.1"/>
    <property type="molecule type" value="Genomic_DNA"/>
</dbReference>
<proteinExistence type="predicted"/>